<keyword evidence="1" id="KW-0812">Transmembrane</keyword>
<organism evidence="2 3">
    <name type="scientific">Tetranychus urticae</name>
    <name type="common">Two-spotted spider mite</name>
    <dbReference type="NCBI Taxonomy" id="32264"/>
    <lineage>
        <taxon>Eukaryota</taxon>
        <taxon>Metazoa</taxon>
        <taxon>Ecdysozoa</taxon>
        <taxon>Arthropoda</taxon>
        <taxon>Chelicerata</taxon>
        <taxon>Arachnida</taxon>
        <taxon>Acari</taxon>
        <taxon>Acariformes</taxon>
        <taxon>Trombidiformes</taxon>
        <taxon>Prostigmata</taxon>
        <taxon>Eleutherengona</taxon>
        <taxon>Raphignathae</taxon>
        <taxon>Tetranychoidea</taxon>
        <taxon>Tetranychidae</taxon>
        <taxon>Tetranychus</taxon>
    </lineage>
</organism>
<keyword evidence="1" id="KW-1133">Transmembrane helix</keyword>
<name>T1JUA2_TETUR</name>
<dbReference type="Proteomes" id="UP000015104">
    <property type="component" value="Unassembled WGS sequence"/>
</dbReference>
<reference evidence="2" key="2">
    <citation type="submission" date="2015-06" db="UniProtKB">
        <authorList>
            <consortium name="EnsemblMetazoa"/>
        </authorList>
    </citation>
    <scope>IDENTIFICATION</scope>
</reference>
<dbReference type="AlphaFoldDB" id="T1JUA2"/>
<feature type="transmembrane region" description="Helical" evidence="1">
    <location>
        <begin position="307"/>
        <end position="329"/>
    </location>
</feature>
<evidence type="ECO:0000256" key="1">
    <source>
        <dbReference type="SAM" id="Phobius"/>
    </source>
</evidence>
<feature type="transmembrane region" description="Helical" evidence="1">
    <location>
        <begin position="123"/>
        <end position="144"/>
    </location>
</feature>
<dbReference type="KEGG" id="tut:107371396"/>
<keyword evidence="1" id="KW-0472">Membrane</keyword>
<accession>T1JUA2</accession>
<dbReference type="EMBL" id="CAEY01000775">
    <property type="status" value="NOT_ANNOTATED_CDS"/>
    <property type="molecule type" value="Genomic_DNA"/>
</dbReference>
<proteinExistence type="predicted"/>
<feature type="transmembrane region" description="Helical" evidence="1">
    <location>
        <begin position="83"/>
        <end position="103"/>
    </location>
</feature>
<evidence type="ECO:0000313" key="2">
    <source>
        <dbReference type="EnsemblMetazoa" id="tetur02g00190.1"/>
    </source>
</evidence>
<evidence type="ECO:0008006" key="4">
    <source>
        <dbReference type="Google" id="ProtNLM"/>
    </source>
</evidence>
<protein>
    <recommendedName>
        <fullName evidence="4">Gustatory receptor</fullName>
    </recommendedName>
</protein>
<feature type="transmembrane region" description="Helical" evidence="1">
    <location>
        <begin position="415"/>
        <end position="439"/>
    </location>
</feature>
<dbReference type="OrthoDB" id="10666401at2759"/>
<gene>
    <name evidence="2" type="primary">107371396</name>
</gene>
<feature type="transmembrane region" description="Helical" evidence="1">
    <location>
        <begin position="335"/>
        <end position="362"/>
    </location>
</feature>
<dbReference type="EnsemblMetazoa" id="tetur02g00190.1">
    <property type="protein sequence ID" value="tetur02g00190.1"/>
    <property type="gene ID" value="tetur02g00190"/>
</dbReference>
<dbReference type="HOGENOM" id="CLU_048807_0_0_1"/>
<reference evidence="3" key="1">
    <citation type="submission" date="2011-08" db="EMBL/GenBank/DDBJ databases">
        <authorList>
            <person name="Rombauts S."/>
        </authorList>
    </citation>
    <scope>NUCLEOTIDE SEQUENCE</scope>
    <source>
        <strain evidence="3">London</strain>
    </source>
</reference>
<dbReference type="RefSeq" id="XP_015794950.2">
    <property type="nucleotide sequence ID" value="XM_015939464.2"/>
</dbReference>
<sequence>MANYPSSSPIESSKGNNNDSTIRKLLFYLLGLPRPGDLEGSTIECINQYEKTSSVFHVIRYGIKQKQGEYRFASSTHFKIRSFFIHTFSMIGFFRLLTLMLVTDESVHIYLGDGLYSSKQASIIYFLCIITLGSLYGFGEITLYQESSGYWKPMRVLDQLRSPNLNPSSIGLTRSYLTKACSLIHLVAKHGVRIMNCAPLYMIFIIEAPIVAELSLKENPMFNFYCLLWSFFLACPFIYHMAGNFGRAGYLIMYGICSILRLRSLETLVKHSSCQLTLIERDINSLVSAIISFCNEMEQVFRSIRFGIFYAVFVIAFMADVQLFFGVIIPLEPALVAHLLAVNAAVILFALGLTVYFCGVYLNTLQSTVVQFHRICTAQNISVLTKLKINELMDRMAGPYNGIEAGWFGTLTTKFFVIFLVENASTMMLFAVNVVGYLIK</sequence>
<keyword evidence="3" id="KW-1185">Reference proteome</keyword>
<evidence type="ECO:0000313" key="3">
    <source>
        <dbReference type="Proteomes" id="UP000015104"/>
    </source>
</evidence>
<feature type="transmembrane region" description="Helical" evidence="1">
    <location>
        <begin position="222"/>
        <end position="239"/>
    </location>
</feature>